<dbReference type="Pfam" id="PF04542">
    <property type="entry name" value="Sigma70_r2"/>
    <property type="match status" value="1"/>
</dbReference>
<dbReference type="EMBL" id="FQXG01000004">
    <property type="protein sequence ID" value="SHH77789.1"/>
    <property type="molecule type" value="Genomic_DNA"/>
</dbReference>
<dbReference type="AlphaFoldDB" id="A0A1M5VRB0"/>
<organism evidence="8 9">
    <name type="scientific">Ferrimonas marina</name>
    <dbReference type="NCBI Taxonomy" id="299255"/>
    <lineage>
        <taxon>Bacteria</taxon>
        <taxon>Pseudomonadati</taxon>
        <taxon>Pseudomonadota</taxon>
        <taxon>Gammaproteobacteria</taxon>
        <taxon>Alteromonadales</taxon>
        <taxon>Ferrimonadaceae</taxon>
        <taxon>Ferrimonas</taxon>
    </lineage>
</organism>
<dbReference type="GO" id="GO:0016987">
    <property type="term" value="F:sigma factor activity"/>
    <property type="evidence" value="ECO:0007669"/>
    <property type="project" value="UniProtKB-KW"/>
</dbReference>
<keyword evidence="5" id="KW-0804">Transcription</keyword>
<dbReference type="SUPFAM" id="SSF88946">
    <property type="entry name" value="Sigma2 domain of RNA polymerase sigma factors"/>
    <property type="match status" value="1"/>
</dbReference>
<dbReference type="GO" id="GO:0006352">
    <property type="term" value="P:DNA-templated transcription initiation"/>
    <property type="evidence" value="ECO:0007669"/>
    <property type="project" value="InterPro"/>
</dbReference>
<evidence type="ECO:0000256" key="5">
    <source>
        <dbReference type="ARBA" id="ARBA00023163"/>
    </source>
</evidence>
<dbReference type="GO" id="GO:0003677">
    <property type="term" value="F:DNA binding"/>
    <property type="evidence" value="ECO:0007669"/>
    <property type="project" value="UniProtKB-KW"/>
</dbReference>
<dbReference type="SUPFAM" id="SSF88659">
    <property type="entry name" value="Sigma3 and sigma4 domains of RNA polymerase sigma factors"/>
    <property type="match status" value="1"/>
</dbReference>
<feature type="domain" description="RNA polymerase sigma-70 region 4" evidence="7">
    <location>
        <begin position="168"/>
        <end position="215"/>
    </location>
</feature>
<dbReference type="PANTHER" id="PTHR43133:SF62">
    <property type="entry name" value="RNA POLYMERASE SIGMA FACTOR SIGZ"/>
    <property type="match status" value="1"/>
</dbReference>
<sequence length="221" mass="26046">MTRQRKLAFERNAQDTEVMAIATESLARMAPDSSKRTDDHQMWLQKISEDRDKVAYTHLFRYYAPRLLSHARKLFNNDAMAQEMVQETMTKVWLKAHLYHRDKGQVSTWLFTIARNVRFDMLRRQQSRPEQLCADEVYLDYEADFDADSDNAHLDTPVLRQQLQHFCDKLPANQHQVVHLIYFEDRSQQEVADALGIPLGTVKSRLRLALAKIRELIDEQR</sequence>
<reference evidence="8 9" key="1">
    <citation type="submission" date="2016-11" db="EMBL/GenBank/DDBJ databases">
        <authorList>
            <person name="Jaros S."/>
            <person name="Januszkiewicz K."/>
            <person name="Wedrychowicz H."/>
        </authorList>
    </citation>
    <scope>NUCLEOTIDE SEQUENCE [LARGE SCALE GENOMIC DNA]</scope>
    <source>
        <strain evidence="8 9">DSM 16917</strain>
    </source>
</reference>
<dbReference type="PANTHER" id="PTHR43133">
    <property type="entry name" value="RNA POLYMERASE ECF-TYPE SIGMA FACTO"/>
    <property type="match status" value="1"/>
</dbReference>
<dbReference type="Gene3D" id="1.10.1740.10">
    <property type="match status" value="1"/>
</dbReference>
<dbReference type="InterPro" id="IPR013324">
    <property type="entry name" value="RNA_pol_sigma_r3/r4-like"/>
</dbReference>
<dbReference type="Pfam" id="PF04545">
    <property type="entry name" value="Sigma70_r4"/>
    <property type="match status" value="1"/>
</dbReference>
<comment type="similarity">
    <text evidence="1">Belongs to the sigma-70 factor family. ECF subfamily.</text>
</comment>
<evidence type="ECO:0000313" key="9">
    <source>
        <dbReference type="Proteomes" id="UP000184268"/>
    </source>
</evidence>
<evidence type="ECO:0000256" key="3">
    <source>
        <dbReference type="ARBA" id="ARBA00023082"/>
    </source>
</evidence>
<dbReference type="InterPro" id="IPR039425">
    <property type="entry name" value="RNA_pol_sigma-70-like"/>
</dbReference>
<dbReference type="InterPro" id="IPR007630">
    <property type="entry name" value="RNA_pol_sigma70_r4"/>
</dbReference>
<keyword evidence="9" id="KW-1185">Reference proteome</keyword>
<dbReference type="InterPro" id="IPR036388">
    <property type="entry name" value="WH-like_DNA-bd_sf"/>
</dbReference>
<evidence type="ECO:0000256" key="2">
    <source>
        <dbReference type="ARBA" id="ARBA00023015"/>
    </source>
</evidence>
<dbReference type="CDD" id="cd06171">
    <property type="entry name" value="Sigma70_r4"/>
    <property type="match status" value="1"/>
</dbReference>
<dbReference type="Gene3D" id="1.10.10.10">
    <property type="entry name" value="Winged helix-like DNA-binding domain superfamily/Winged helix DNA-binding domain"/>
    <property type="match status" value="1"/>
</dbReference>
<keyword evidence="3" id="KW-0731">Sigma factor</keyword>
<protein>
    <submittedName>
        <fullName evidence="8">RNA polymerase sigma-70 factor, ECF subfamily</fullName>
    </submittedName>
</protein>
<evidence type="ECO:0000256" key="4">
    <source>
        <dbReference type="ARBA" id="ARBA00023125"/>
    </source>
</evidence>
<feature type="domain" description="RNA polymerase sigma-70 region 2" evidence="6">
    <location>
        <begin position="59"/>
        <end position="127"/>
    </location>
</feature>
<dbReference type="InterPro" id="IPR007627">
    <property type="entry name" value="RNA_pol_sigma70_r2"/>
</dbReference>
<dbReference type="InterPro" id="IPR014284">
    <property type="entry name" value="RNA_pol_sigma-70_dom"/>
</dbReference>
<dbReference type="STRING" id="299255.SAMN02745129_2937"/>
<evidence type="ECO:0000259" key="6">
    <source>
        <dbReference type="Pfam" id="PF04542"/>
    </source>
</evidence>
<name>A0A1M5VRB0_9GAMM</name>
<dbReference type="NCBIfam" id="TIGR02937">
    <property type="entry name" value="sigma70-ECF"/>
    <property type="match status" value="1"/>
</dbReference>
<dbReference type="Proteomes" id="UP000184268">
    <property type="component" value="Unassembled WGS sequence"/>
</dbReference>
<gene>
    <name evidence="8" type="ORF">SAMN02745129_2937</name>
</gene>
<evidence type="ECO:0000313" key="8">
    <source>
        <dbReference type="EMBL" id="SHH77789.1"/>
    </source>
</evidence>
<proteinExistence type="inferred from homology"/>
<evidence type="ECO:0000259" key="7">
    <source>
        <dbReference type="Pfam" id="PF04545"/>
    </source>
</evidence>
<keyword evidence="4" id="KW-0238">DNA-binding</keyword>
<evidence type="ECO:0000256" key="1">
    <source>
        <dbReference type="ARBA" id="ARBA00010641"/>
    </source>
</evidence>
<accession>A0A1M5VRB0</accession>
<keyword evidence="2" id="KW-0805">Transcription regulation</keyword>
<dbReference type="InterPro" id="IPR013325">
    <property type="entry name" value="RNA_pol_sigma_r2"/>
</dbReference>